<comment type="caution">
    <text evidence="1">The sequence shown here is derived from an EMBL/GenBank/DDBJ whole genome shotgun (WGS) entry which is preliminary data.</text>
</comment>
<keyword evidence="2" id="KW-1185">Reference proteome</keyword>
<gene>
    <name evidence="1" type="ORF">L1987_46028</name>
</gene>
<protein>
    <submittedName>
        <fullName evidence="1">Uncharacterized protein</fullName>
    </submittedName>
</protein>
<sequence length="144" mass="16553">MEHLSGTGTWFTFKFHHCVEYLSIDLINISQNLNKTWELQIEGIDFARNGHFIGNESESSRLPEIFETKVIENSMRVKEDANDIRSLLLLCLLSAKIKSVALLALHACILQIYHMAERIRAENSDDLDELLHSVLDDFHTLNLD</sequence>
<organism evidence="1 2">
    <name type="scientific">Smallanthus sonchifolius</name>
    <dbReference type="NCBI Taxonomy" id="185202"/>
    <lineage>
        <taxon>Eukaryota</taxon>
        <taxon>Viridiplantae</taxon>
        <taxon>Streptophyta</taxon>
        <taxon>Embryophyta</taxon>
        <taxon>Tracheophyta</taxon>
        <taxon>Spermatophyta</taxon>
        <taxon>Magnoliopsida</taxon>
        <taxon>eudicotyledons</taxon>
        <taxon>Gunneridae</taxon>
        <taxon>Pentapetalae</taxon>
        <taxon>asterids</taxon>
        <taxon>campanulids</taxon>
        <taxon>Asterales</taxon>
        <taxon>Asteraceae</taxon>
        <taxon>Asteroideae</taxon>
        <taxon>Heliantheae alliance</taxon>
        <taxon>Millerieae</taxon>
        <taxon>Smallanthus</taxon>
    </lineage>
</organism>
<reference evidence="2" key="1">
    <citation type="journal article" date="2022" name="Mol. Ecol. Resour.">
        <title>The genomes of chicory, endive, great burdock and yacon provide insights into Asteraceae palaeo-polyploidization history and plant inulin production.</title>
        <authorList>
            <person name="Fan W."/>
            <person name="Wang S."/>
            <person name="Wang H."/>
            <person name="Wang A."/>
            <person name="Jiang F."/>
            <person name="Liu H."/>
            <person name="Zhao H."/>
            <person name="Xu D."/>
            <person name="Zhang Y."/>
        </authorList>
    </citation>
    <scope>NUCLEOTIDE SEQUENCE [LARGE SCALE GENOMIC DNA]</scope>
    <source>
        <strain evidence="2">cv. Yunnan</strain>
    </source>
</reference>
<dbReference type="Proteomes" id="UP001056120">
    <property type="component" value="Linkage Group LG15"/>
</dbReference>
<evidence type="ECO:0000313" key="1">
    <source>
        <dbReference type="EMBL" id="KAI3776254.1"/>
    </source>
</evidence>
<proteinExistence type="predicted"/>
<reference evidence="1 2" key="2">
    <citation type="journal article" date="2022" name="Mol. Ecol. Resour.">
        <title>The genomes of chicory, endive, great burdock and yacon provide insights into Asteraceae paleo-polyploidization history and plant inulin production.</title>
        <authorList>
            <person name="Fan W."/>
            <person name="Wang S."/>
            <person name="Wang H."/>
            <person name="Wang A."/>
            <person name="Jiang F."/>
            <person name="Liu H."/>
            <person name="Zhao H."/>
            <person name="Xu D."/>
            <person name="Zhang Y."/>
        </authorList>
    </citation>
    <scope>NUCLEOTIDE SEQUENCE [LARGE SCALE GENOMIC DNA]</scope>
    <source>
        <strain evidence="2">cv. Yunnan</strain>
        <tissue evidence="1">Leaves</tissue>
    </source>
</reference>
<accession>A0ACB9FYP6</accession>
<dbReference type="EMBL" id="CM042032">
    <property type="protein sequence ID" value="KAI3776254.1"/>
    <property type="molecule type" value="Genomic_DNA"/>
</dbReference>
<evidence type="ECO:0000313" key="2">
    <source>
        <dbReference type="Proteomes" id="UP001056120"/>
    </source>
</evidence>
<name>A0ACB9FYP6_9ASTR</name>